<feature type="compositionally biased region" description="Basic and acidic residues" evidence="2">
    <location>
        <begin position="1"/>
        <end position="23"/>
    </location>
</feature>
<dbReference type="PANTHER" id="PTHR12874:SF9">
    <property type="entry name" value="F-BOX ONLY PROTEIN 48"/>
    <property type="match status" value="1"/>
</dbReference>
<dbReference type="InterPro" id="IPR036047">
    <property type="entry name" value="F-box-like_dom_sf"/>
</dbReference>
<dbReference type="SUPFAM" id="SSF81383">
    <property type="entry name" value="F-box domain"/>
    <property type="match status" value="1"/>
</dbReference>
<protein>
    <submittedName>
        <fullName evidence="4">F-box only protein 9 [Rattus norvegicus]</fullName>
    </submittedName>
</protein>
<keyword evidence="5" id="KW-1185">Reference proteome</keyword>
<evidence type="ECO:0000256" key="1">
    <source>
        <dbReference type="ARBA" id="ARBA00022786"/>
    </source>
</evidence>
<keyword evidence="1" id="KW-0833">Ubl conjugation pathway</keyword>
<dbReference type="Pfam" id="PF12937">
    <property type="entry name" value="F-box-like"/>
    <property type="match status" value="1"/>
</dbReference>
<dbReference type="Pfam" id="PF19270">
    <property type="entry name" value="FBO_C"/>
    <property type="match status" value="1"/>
</dbReference>
<organism evidence="4 5">
    <name type="scientific">Rhizoctonia solani</name>
    <dbReference type="NCBI Taxonomy" id="456999"/>
    <lineage>
        <taxon>Eukaryota</taxon>
        <taxon>Fungi</taxon>
        <taxon>Dikarya</taxon>
        <taxon>Basidiomycota</taxon>
        <taxon>Agaricomycotina</taxon>
        <taxon>Agaricomycetes</taxon>
        <taxon>Cantharellales</taxon>
        <taxon>Ceratobasidiaceae</taxon>
        <taxon>Rhizoctonia</taxon>
    </lineage>
</organism>
<evidence type="ECO:0000313" key="5">
    <source>
        <dbReference type="Proteomes" id="UP000044841"/>
    </source>
</evidence>
<gene>
    <name evidence="4" type="ORF">RSOLAG22IIIB_04271</name>
</gene>
<evidence type="ECO:0000256" key="2">
    <source>
        <dbReference type="SAM" id="MobiDB-lite"/>
    </source>
</evidence>
<feature type="domain" description="F-box" evidence="3">
    <location>
        <begin position="147"/>
        <end position="193"/>
    </location>
</feature>
<sequence>MSNDELDRFREQWKKEIEKRTAGEHAPSSSNQVPDPAPTSIPTRRSPLDIYAEAVEKEQRGELDVALDLYRRAFRLDPNVDRAYHYQNTTESLQALTLAPIEPSTSQQPRPEPIHVSATSTHSIRTLISAFPPASELAFLPEDDRQPVPIARVPDELLLHVLKLLDISAIERFAMVCRRARVLTVDPDLWRDFVTSTYVPPQIPTTVPLTEYITRFDYDMRRLYIELPRLRLDGVYIAVCHYVRPGQSENLWANVDHLVTYHRYLRFLPDGRVLSLLDQNLQPREAVHLITPDLVMKGFYIGTWALQTSNDDKHHVSIANLTDPSGKFEHSFRMELTLASRPLGRNQTGYSLDKTLGQGVFLSTHRAGAFLSEDAGTLPRVPPARVSRARTTGQRKKAQMTSNPSSFFRYGVYYAPKQAFSLWVI</sequence>
<name>A0A0K6FWN4_9AGAM</name>
<dbReference type="GO" id="GO:0031146">
    <property type="term" value="P:SCF-dependent proteasomal ubiquitin-dependent protein catabolic process"/>
    <property type="evidence" value="ECO:0007669"/>
    <property type="project" value="TreeGrafter"/>
</dbReference>
<dbReference type="GO" id="GO:0019005">
    <property type="term" value="C:SCF ubiquitin ligase complex"/>
    <property type="evidence" value="ECO:0007669"/>
    <property type="project" value="TreeGrafter"/>
</dbReference>
<dbReference type="PANTHER" id="PTHR12874">
    <property type="entry name" value="F-BOX ONLY PROTEIN 48-RELATED"/>
    <property type="match status" value="1"/>
</dbReference>
<dbReference type="GO" id="GO:0005737">
    <property type="term" value="C:cytoplasm"/>
    <property type="evidence" value="ECO:0007669"/>
    <property type="project" value="TreeGrafter"/>
</dbReference>
<proteinExistence type="predicted"/>
<feature type="region of interest" description="Disordered" evidence="2">
    <location>
        <begin position="1"/>
        <end position="46"/>
    </location>
</feature>
<evidence type="ECO:0000313" key="4">
    <source>
        <dbReference type="EMBL" id="CUA70675.1"/>
    </source>
</evidence>
<dbReference type="InterPro" id="IPR001810">
    <property type="entry name" value="F-box_dom"/>
</dbReference>
<dbReference type="PROSITE" id="PS50181">
    <property type="entry name" value="FBOX"/>
    <property type="match status" value="1"/>
</dbReference>
<reference evidence="4 5" key="1">
    <citation type="submission" date="2015-07" db="EMBL/GenBank/DDBJ databases">
        <authorList>
            <person name="Noorani M."/>
        </authorList>
    </citation>
    <scope>NUCLEOTIDE SEQUENCE [LARGE SCALE GENOMIC DNA]</scope>
    <source>
        <strain evidence="4">BBA 69670</strain>
    </source>
</reference>
<evidence type="ECO:0000259" key="3">
    <source>
        <dbReference type="PROSITE" id="PS50181"/>
    </source>
</evidence>
<dbReference type="AlphaFoldDB" id="A0A0K6FWN4"/>
<dbReference type="InterPro" id="IPR045464">
    <property type="entry name" value="Hrt3/FBXO9_C"/>
</dbReference>
<dbReference type="Gene3D" id="1.20.1280.50">
    <property type="match status" value="1"/>
</dbReference>
<dbReference type="Proteomes" id="UP000044841">
    <property type="component" value="Unassembled WGS sequence"/>
</dbReference>
<dbReference type="EMBL" id="CYGV01001190">
    <property type="protein sequence ID" value="CUA70675.1"/>
    <property type="molecule type" value="Genomic_DNA"/>
</dbReference>
<accession>A0A0K6FWN4</accession>